<keyword evidence="4 7" id="KW-0238">DNA-binding</keyword>
<evidence type="ECO:0000256" key="6">
    <source>
        <dbReference type="PROSITE-ProRule" id="PRU00169"/>
    </source>
</evidence>
<dbReference type="InterPro" id="IPR011006">
    <property type="entry name" value="CheY-like_superfamily"/>
</dbReference>
<comment type="caution">
    <text evidence="10">The sequence shown here is derived from an EMBL/GenBank/DDBJ whole genome shotgun (WGS) entry which is preliminary data.</text>
</comment>
<dbReference type="SUPFAM" id="SSF52172">
    <property type="entry name" value="CheY-like"/>
    <property type="match status" value="1"/>
</dbReference>
<dbReference type="Proteomes" id="UP000004358">
    <property type="component" value="Unassembled WGS sequence"/>
</dbReference>
<dbReference type="InterPro" id="IPR016032">
    <property type="entry name" value="Sig_transdc_resp-reg_C-effctor"/>
</dbReference>
<evidence type="ECO:0000256" key="1">
    <source>
        <dbReference type="ARBA" id="ARBA00022553"/>
    </source>
</evidence>
<dbReference type="SMART" id="SM00448">
    <property type="entry name" value="REC"/>
    <property type="match status" value="1"/>
</dbReference>
<dbReference type="GO" id="GO:0000976">
    <property type="term" value="F:transcription cis-regulatory region binding"/>
    <property type="evidence" value="ECO:0007669"/>
    <property type="project" value="TreeGrafter"/>
</dbReference>
<dbReference type="SUPFAM" id="SSF46894">
    <property type="entry name" value="C-terminal effector domain of the bipartite response regulators"/>
    <property type="match status" value="1"/>
</dbReference>
<dbReference type="PANTHER" id="PTHR48111:SF22">
    <property type="entry name" value="REGULATOR OF RPOS"/>
    <property type="match status" value="1"/>
</dbReference>
<dbReference type="PANTHER" id="PTHR48111">
    <property type="entry name" value="REGULATOR OF RPOS"/>
    <property type="match status" value="1"/>
</dbReference>
<evidence type="ECO:0000256" key="3">
    <source>
        <dbReference type="ARBA" id="ARBA00023015"/>
    </source>
</evidence>
<dbReference type="Pfam" id="PF00486">
    <property type="entry name" value="Trans_reg_C"/>
    <property type="match status" value="1"/>
</dbReference>
<dbReference type="HOGENOM" id="CLU_000445_30_1_0"/>
<dbReference type="EMBL" id="AANZ01000017">
    <property type="protein sequence ID" value="EAQ78941.1"/>
    <property type="molecule type" value="Genomic_DNA"/>
</dbReference>
<dbReference type="Pfam" id="PF00072">
    <property type="entry name" value="Response_reg"/>
    <property type="match status" value="1"/>
</dbReference>
<dbReference type="GO" id="GO:0032993">
    <property type="term" value="C:protein-DNA complex"/>
    <property type="evidence" value="ECO:0007669"/>
    <property type="project" value="TreeGrafter"/>
</dbReference>
<evidence type="ECO:0000313" key="10">
    <source>
        <dbReference type="EMBL" id="EAQ78941.1"/>
    </source>
</evidence>
<dbReference type="InterPro" id="IPR001867">
    <property type="entry name" value="OmpR/PhoB-type_DNA-bd"/>
</dbReference>
<keyword evidence="1 6" id="KW-0597">Phosphoprotein</keyword>
<accession>A3ZX60</accession>
<dbReference type="CDD" id="cd00383">
    <property type="entry name" value="trans_reg_C"/>
    <property type="match status" value="1"/>
</dbReference>
<evidence type="ECO:0000259" key="8">
    <source>
        <dbReference type="PROSITE" id="PS50110"/>
    </source>
</evidence>
<dbReference type="STRING" id="314230.DSM3645_27713"/>
<proteinExistence type="predicted"/>
<dbReference type="PROSITE" id="PS50110">
    <property type="entry name" value="RESPONSE_REGULATORY"/>
    <property type="match status" value="1"/>
</dbReference>
<dbReference type="Gene3D" id="1.10.10.10">
    <property type="entry name" value="Winged helix-like DNA-binding domain superfamily/Winged helix DNA-binding domain"/>
    <property type="match status" value="1"/>
</dbReference>
<feature type="domain" description="OmpR/PhoB-type" evidence="9">
    <location>
        <begin position="135"/>
        <end position="233"/>
    </location>
</feature>
<feature type="DNA-binding region" description="OmpR/PhoB-type" evidence="7">
    <location>
        <begin position="135"/>
        <end position="233"/>
    </location>
</feature>
<dbReference type="InterPro" id="IPR039420">
    <property type="entry name" value="WalR-like"/>
</dbReference>
<dbReference type="InterPro" id="IPR001789">
    <property type="entry name" value="Sig_transdc_resp-reg_receiver"/>
</dbReference>
<reference evidence="10 11" key="1">
    <citation type="submission" date="2006-02" db="EMBL/GenBank/DDBJ databases">
        <authorList>
            <person name="Amann R."/>
            <person name="Ferriera S."/>
            <person name="Johnson J."/>
            <person name="Kravitz S."/>
            <person name="Halpern A."/>
            <person name="Remington K."/>
            <person name="Beeson K."/>
            <person name="Tran B."/>
            <person name="Rogers Y.-H."/>
            <person name="Friedman R."/>
            <person name="Venter J.C."/>
        </authorList>
    </citation>
    <scope>NUCLEOTIDE SEQUENCE [LARGE SCALE GENOMIC DNA]</scope>
    <source>
        <strain evidence="10 11">DSM 3645</strain>
    </source>
</reference>
<evidence type="ECO:0000256" key="4">
    <source>
        <dbReference type="ARBA" id="ARBA00023125"/>
    </source>
</evidence>
<name>A3ZX60_9BACT</name>
<evidence type="ECO:0000313" key="11">
    <source>
        <dbReference type="Proteomes" id="UP000004358"/>
    </source>
</evidence>
<evidence type="ECO:0000259" key="9">
    <source>
        <dbReference type="PROSITE" id="PS51755"/>
    </source>
</evidence>
<dbReference type="Gene3D" id="6.10.250.690">
    <property type="match status" value="1"/>
</dbReference>
<dbReference type="eggNOG" id="COG0745">
    <property type="taxonomic scope" value="Bacteria"/>
</dbReference>
<keyword evidence="5" id="KW-0804">Transcription</keyword>
<dbReference type="AlphaFoldDB" id="A3ZX60"/>
<sequence>MYLPIHPLLDRMSLILIVEDEPRLLGSIVRTLEESGYATLAAETLAAASRQFSDQVDLVLLDIMLPDGSGVDWLAAVRGDGNSVAVLMLTARDAVEDRVRGLDTGADDYLVKPFSWDELLARIRALLRRGPQSETTLLKFGPITVDLLLRQAYRDGNELELQNRQLEILIYLMRHGNEIVTREMVARDVWKEPTATWTNVIQVHINHLRKVLEAPGLTTILHTIRGQGYLLGDPPC</sequence>
<gene>
    <name evidence="10" type="ORF">DSM3645_27713</name>
</gene>
<dbReference type="GO" id="GO:0006355">
    <property type="term" value="P:regulation of DNA-templated transcription"/>
    <property type="evidence" value="ECO:0007669"/>
    <property type="project" value="InterPro"/>
</dbReference>
<feature type="domain" description="Response regulatory" evidence="8">
    <location>
        <begin position="14"/>
        <end position="127"/>
    </location>
</feature>
<organism evidence="10 11">
    <name type="scientific">Blastopirellula marina DSM 3645</name>
    <dbReference type="NCBI Taxonomy" id="314230"/>
    <lineage>
        <taxon>Bacteria</taxon>
        <taxon>Pseudomonadati</taxon>
        <taxon>Planctomycetota</taxon>
        <taxon>Planctomycetia</taxon>
        <taxon>Pirellulales</taxon>
        <taxon>Pirellulaceae</taxon>
        <taxon>Blastopirellula</taxon>
    </lineage>
</organism>
<dbReference type="InterPro" id="IPR036388">
    <property type="entry name" value="WH-like_DNA-bd_sf"/>
</dbReference>
<keyword evidence="3" id="KW-0805">Transcription regulation</keyword>
<dbReference type="PROSITE" id="PS51755">
    <property type="entry name" value="OMPR_PHOB"/>
    <property type="match status" value="1"/>
</dbReference>
<evidence type="ECO:0000256" key="2">
    <source>
        <dbReference type="ARBA" id="ARBA00023012"/>
    </source>
</evidence>
<dbReference type="GO" id="GO:0000156">
    <property type="term" value="F:phosphorelay response regulator activity"/>
    <property type="evidence" value="ECO:0007669"/>
    <property type="project" value="TreeGrafter"/>
</dbReference>
<protein>
    <submittedName>
        <fullName evidence="10">Two-component response regulator</fullName>
    </submittedName>
</protein>
<evidence type="ECO:0000256" key="7">
    <source>
        <dbReference type="PROSITE-ProRule" id="PRU01091"/>
    </source>
</evidence>
<dbReference type="Gene3D" id="3.40.50.2300">
    <property type="match status" value="1"/>
</dbReference>
<keyword evidence="2" id="KW-0902">Two-component regulatory system</keyword>
<dbReference type="SMART" id="SM00862">
    <property type="entry name" value="Trans_reg_C"/>
    <property type="match status" value="1"/>
</dbReference>
<dbReference type="GO" id="GO:0005829">
    <property type="term" value="C:cytosol"/>
    <property type="evidence" value="ECO:0007669"/>
    <property type="project" value="TreeGrafter"/>
</dbReference>
<evidence type="ECO:0000256" key="5">
    <source>
        <dbReference type="ARBA" id="ARBA00023163"/>
    </source>
</evidence>
<feature type="modified residue" description="4-aspartylphosphate" evidence="6">
    <location>
        <position position="62"/>
    </location>
</feature>